<feature type="transmembrane region" description="Helical" evidence="1">
    <location>
        <begin position="190"/>
        <end position="217"/>
    </location>
</feature>
<keyword evidence="1" id="KW-0472">Membrane</keyword>
<dbReference type="InterPro" id="IPR022139">
    <property type="entry name" value="Fam-L/Fam-M-like_plasmodium"/>
</dbReference>
<dbReference type="RefSeq" id="XP_012333775.1">
    <property type="nucleotide sequence ID" value="XM_012478352.1"/>
</dbReference>
<sequence length="231" mass="27160">MKYNIRKNLIIKCVALIFFIWIYHKYNDEASVNKGLKHIPNGRNSLCIPEYRSLAEKEKRTGLFDTEQQDFLLKHMDKGMSKYGSYDSIFVDELPENSINSEIHKKQFTHKYVKGKRFRKLYAFFEEICDMIDRINENEEDSKDYLIRIIRSTVRKWGTRKVATVCSIPLIVILPIIIITGVLSELSAGFFILYGIAFTFMSYVFIFSMAVTIISLVKSLQIIRQHRRTKF</sequence>
<evidence type="ECO:0000313" key="2">
    <source>
        <dbReference type="EMBL" id="KJP89497.1"/>
    </source>
</evidence>
<name>A0A0D9QRR8_PLAFR</name>
<dbReference type="Pfam" id="PF12420">
    <property type="entry name" value="DUF3671"/>
    <property type="match status" value="1"/>
</dbReference>
<protein>
    <submittedName>
        <fullName evidence="2">Uncharacterized protein</fullName>
    </submittedName>
</protein>
<dbReference type="AlphaFoldDB" id="A0A0D9QRR8"/>
<evidence type="ECO:0000256" key="1">
    <source>
        <dbReference type="SAM" id="Phobius"/>
    </source>
</evidence>
<keyword evidence="3" id="KW-1185">Reference proteome</keyword>
<accession>A0A0D9QRR8</accession>
<keyword evidence="1" id="KW-1133">Transmembrane helix</keyword>
<dbReference type="OMA" id="HIPNGRN"/>
<reference evidence="2 3" key="1">
    <citation type="submission" date="2014-03" db="EMBL/GenBank/DDBJ databases">
        <title>The Genome Sequence of Plasmodium fragile nilgiri.</title>
        <authorList>
            <consortium name="The Broad Institute Genomics Platform"/>
            <consortium name="The Broad Institute Genome Sequencing Center for Infectious Disease"/>
            <person name="Neafsey D."/>
            <person name="Duraisingh M."/>
            <person name="Young S.K."/>
            <person name="Zeng Q."/>
            <person name="Gargeya S."/>
            <person name="Abouelleil A."/>
            <person name="Alvarado L."/>
            <person name="Chapman S.B."/>
            <person name="Gainer-Dewar J."/>
            <person name="Goldberg J."/>
            <person name="Griggs A."/>
            <person name="Gujja S."/>
            <person name="Hansen M."/>
            <person name="Howarth C."/>
            <person name="Imamovic A."/>
            <person name="Larimer J."/>
            <person name="Pearson M."/>
            <person name="Poon T.W."/>
            <person name="Priest M."/>
            <person name="Roberts A."/>
            <person name="Saif S."/>
            <person name="Shea T."/>
            <person name="Sykes S."/>
            <person name="Wortman J."/>
            <person name="Nusbaum C."/>
            <person name="Birren B."/>
        </authorList>
    </citation>
    <scope>NUCLEOTIDE SEQUENCE [LARGE SCALE GENOMIC DNA]</scope>
    <source>
        <strain evidence="3">nilgiri</strain>
    </source>
</reference>
<dbReference type="VEuPathDB" id="PlasmoDB:AK88_00706"/>
<dbReference type="Proteomes" id="UP000054561">
    <property type="component" value="Unassembled WGS sequence"/>
</dbReference>
<evidence type="ECO:0000313" key="3">
    <source>
        <dbReference type="Proteomes" id="UP000054561"/>
    </source>
</evidence>
<proteinExistence type="predicted"/>
<gene>
    <name evidence="2" type="ORF">AK88_00706</name>
</gene>
<dbReference type="EMBL" id="KQ001650">
    <property type="protein sequence ID" value="KJP89497.1"/>
    <property type="molecule type" value="Genomic_DNA"/>
</dbReference>
<dbReference type="GeneID" id="24266020"/>
<keyword evidence="1" id="KW-0812">Transmembrane</keyword>
<feature type="transmembrane region" description="Helical" evidence="1">
    <location>
        <begin position="162"/>
        <end position="184"/>
    </location>
</feature>
<organism evidence="2 3">
    <name type="scientific">Plasmodium fragile</name>
    <dbReference type="NCBI Taxonomy" id="5857"/>
    <lineage>
        <taxon>Eukaryota</taxon>
        <taxon>Sar</taxon>
        <taxon>Alveolata</taxon>
        <taxon>Apicomplexa</taxon>
        <taxon>Aconoidasida</taxon>
        <taxon>Haemosporida</taxon>
        <taxon>Plasmodiidae</taxon>
        <taxon>Plasmodium</taxon>
        <taxon>Plasmodium (Plasmodium)</taxon>
    </lineage>
</organism>